<evidence type="ECO:0000256" key="2">
    <source>
        <dbReference type="SAM" id="SignalP"/>
    </source>
</evidence>
<evidence type="ECO:0008006" key="5">
    <source>
        <dbReference type="Google" id="ProtNLM"/>
    </source>
</evidence>
<feature type="signal peptide" evidence="2">
    <location>
        <begin position="1"/>
        <end position="18"/>
    </location>
</feature>
<keyword evidence="2" id="KW-0732">Signal</keyword>
<feature type="compositionally biased region" description="Low complexity" evidence="1">
    <location>
        <begin position="33"/>
        <end position="51"/>
    </location>
</feature>
<accession>A0ABS3HEB5</accession>
<evidence type="ECO:0000313" key="4">
    <source>
        <dbReference type="Proteomes" id="UP000664495"/>
    </source>
</evidence>
<dbReference type="RefSeq" id="WP_207107151.1">
    <property type="nucleotide sequence ID" value="NZ_JAFLVR010000008.1"/>
</dbReference>
<comment type="caution">
    <text evidence="3">The sequence shown here is derived from an EMBL/GenBank/DDBJ whole genome shotgun (WGS) entry which is preliminary data.</text>
</comment>
<evidence type="ECO:0000313" key="3">
    <source>
        <dbReference type="EMBL" id="MBO0451337.1"/>
    </source>
</evidence>
<keyword evidence="4" id="KW-1185">Reference proteome</keyword>
<evidence type="ECO:0000256" key="1">
    <source>
        <dbReference type="SAM" id="MobiDB-lite"/>
    </source>
</evidence>
<name>A0ABS3HEB5_9ENTE</name>
<proteinExistence type="predicted"/>
<feature type="compositionally biased region" description="Low complexity" evidence="1">
    <location>
        <begin position="58"/>
        <end position="67"/>
    </location>
</feature>
<protein>
    <recommendedName>
        <fullName evidence="5">Lipoprotein</fullName>
    </recommendedName>
</protein>
<dbReference type="PROSITE" id="PS51257">
    <property type="entry name" value="PROKAR_LIPOPROTEIN"/>
    <property type="match status" value="1"/>
</dbReference>
<reference evidence="3 4" key="1">
    <citation type="submission" date="2021-03" db="EMBL/GenBank/DDBJ databases">
        <title>Enterococcal diversity collection.</title>
        <authorList>
            <person name="Gilmore M.S."/>
            <person name="Schwartzman J."/>
            <person name="Van Tyne D."/>
            <person name="Martin M."/>
            <person name="Earl A.M."/>
            <person name="Manson A.L."/>
            <person name="Straub T."/>
            <person name="Salamzade R."/>
            <person name="Saavedra J."/>
            <person name="Lebreton F."/>
            <person name="Prichula J."/>
            <person name="Schaufler K."/>
            <person name="Gaca A."/>
            <person name="Sgardioli B."/>
            <person name="Wagenaar J."/>
            <person name="Strong T."/>
        </authorList>
    </citation>
    <scope>NUCLEOTIDE SEQUENCE [LARGE SCALE GENOMIC DNA]</scope>
    <source>
        <strain evidence="3 4">MJM16</strain>
    </source>
</reference>
<feature type="region of interest" description="Disordered" evidence="1">
    <location>
        <begin position="27"/>
        <end position="78"/>
    </location>
</feature>
<feature type="chain" id="PRO_5045363318" description="Lipoprotein" evidence="2">
    <location>
        <begin position="19"/>
        <end position="247"/>
    </location>
</feature>
<dbReference type="Proteomes" id="UP000664495">
    <property type="component" value="Unassembled WGS sequence"/>
</dbReference>
<dbReference type="EMBL" id="JAFLVR010000008">
    <property type="protein sequence ID" value="MBO0451337.1"/>
    <property type="molecule type" value="Genomic_DNA"/>
</dbReference>
<organism evidence="3 4">
    <name type="scientific">Candidatus Enterococcus murrayae</name>
    <dbReference type="NCBI Taxonomy" id="2815321"/>
    <lineage>
        <taxon>Bacteria</taxon>
        <taxon>Bacillati</taxon>
        <taxon>Bacillota</taxon>
        <taxon>Bacilli</taxon>
        <taxon>Lactobacillales</taxon>
        <taxon>Enterococcaceae</taxon>
        <taxon>Enterococcus</taxon>
    </lineage>
</organism>
<gene>
    <name evidence="3" type="ORF">JZO85_03600</name>
</gene>
<sequence>MKKLALLFFILSTPFFLASCGKDNGQSTEATHSSSSVKVQVSSTTKSSSSSEDTQATSNSMASSSSSQAKEEDKVDTKNLSADQVKEWVASIWVKRKNIDPFKNPDFDILLETKEDGLLYATVESTTQQIDTLDSFRISSDGFLEESGYFQSMPDKGWIVVSKEYLDTSMVNKEKQATSATEGNTPSSHEAAEMLRDIMEKNQGLDADVLASIPDDVLLEASAGNATNSQIAQTAENLIRLYPDLKP</sequence>